<dbReference type="RefSeq" id="WP_157291809.1">
    <property type="nucleotide sequence ID" value="NZ_WQRF01000015.1"/>
</dbReference>
<evidence type="ECO:0000259" key="1">
    <source>
        <dbReference type="Pfam" id="PF00149"/>
    </source>
</evidence>
<comment type="caution">
    <text evidence="2">The sequence shown here is derived from an EMBL/GenBank/DDBJ whole genome shotgun (WGS) entry which is preliminary data.</text>
</comment>
<sequence length="251" mass="27644">MKVWIASDLHTDAAPWDPQVVPSHDILVLAGDVGDGPGAAVAELRRIQALTQKPVVFVPGNHDLLGASLRPPEFNDLAGPIAILRAGSSVQFGDVRFIGATLWTDFELGDRGDLPQRWAIASMPEYRSVRHETEDRLITPRDIGLEHDRDLAALEAALGRTCPGTTVVVSHHAPSGRSIPAEDRRHERWPAYASDLEAMIGRFQPALWIHGHIHEAVDYHCGATRVLSNPRGYPGGWDKTRPWRPDLVLEV</sequence>
<name>A0A7X3FWE8_9HYPH</name>
<keyword evidence="3" id="KW-1185">Reference proteome</keyword>
<protein>
    <recommendedName>
        <fullName evidence="1">Calcineurin-like phosphoesterase domain-containing protein</fullName>
    </recommendedName>
</protein>
<dbReference type="PANTHER" id="PTHR37844:SF2">
    <property type="entry name" value="SER_THR PROTEIN PHOSPHATASE SUPERFAMILY (AFU_ORTHOLOGUE AFUA_1G14840)"/>
    <property type="match status" value="1"/>
</dbReference>
<evidence type="ECO:0000313" key="2">
    <source>
        <dbReference type="EMBL" id="MVT01056.1"/>
    </source>
</evidence>
<dbReference type="Gene3D" id="3.60.21.10">
    <property type="match status" value="1"/>
</dbReference>
<proteinExistence type="predicted"/>
<dbReference type="PANTHER" id="PTHR37844">
    <property type="entry name" value="SER/THR PROTEIN PHOSPHATASE SUPERFAMILY (AFU_ORTHOLOGUE AFUA_1G14840)"/>
    <property type="match status" value="1"/>
</dbReference>
<feature type="domain" description="Calcineurin-like phosphoesterase" evidence="1">
    <location>
        <begin position="1"/>
        <end position="215"/>
    </location>
</feature>
<evidence type="ECO:0000313" key="3">
    <source>
        <dbReference type="Proteomes" id="UP000438106"/>
    </source>
</evidence>
<organism evidence="2 3">
    <name type="scientific">Devosia marina</name>
    <dbReference type="NCBI Taxonomy" id="2683198"/>
    <lineage>
        <taxon>Bacteria</taxon>
        <taxon>Pseudomonadati</taxon>
        <taxon>Pseudomonadota</taxon>
        <taxon>Alphaproteobacteria</taxon>
        <taxon>Hyphomicrobiales</taxon>
        <taxon>Devosiaceae</taxon>
        <taxon>Devosia</taxon>
    </lineage>
</organism>
<dbReference type="SUPFAM" id="SSF56300">
    <property type="entry name" value="Metallo-dependent phosphatases"/>
    <property type="match status" value="1"/>
</dbReference>
<dbReference type="InterPro" id="IPR029052">
    <property type="entry name" value="Metallo-depent_PP-like"/>
</dbReference>
<dbReference type="EMBL" id="WQRF01000015">
    <property type="protein sequence ID" value="MVT01056.1"/>
    <property type="molecule type" value="Genomic_DNA"/>
</dbReference>
<accession>A0A7X3FWE8</accession>
<dbReference type="GO" id="GO:0016787">
    <property type="term" value="F:hydrolase activity"/>
    <property type="evidence" value="ECO:0007669"/>
    <property type="project" value="InterPro"/>
</dbReference>
<dbReference type="Pfam" id="PF00149">
    <property type="entry name" value="Metallophos"/>
    <property type="match status" value="1"/>
</dbReference>
<gene>
    <name evidence="2" type="ORF">GO014_18745</name>
</gene>
<dbReference type="AlphaFoldDB" id="A0A7X3FWE8"/>
<dbReference type="Proteomes" id="UP000438106">
    <property type="component" value="Unassembled WGS sequence"/>
</dbReference>
<reference evidence="2 3" key="1">
    <citation type="submission" date="2019-12" db="EMBL/GenBank/DDBJ databases">
        <title>Devosia maris sp. nov., isolated from the deep seawater.</title>
        <authorList>
            <person name="Liu Y."/>
        </authorList>
    </citation>
    <scope>NUCLEOTIDE SEQUENCE [LARGE SCALE GENOMIC DNA]</scope>
    <source>
        <strain evidence="2 3">L53-10-65</strain>
    </source>
</reference>
<dbReference type="InterPro" id="IPR004843">
    <property type="entry name" value="Calcineurin-like_PHP"/>
</dbReference>